<dbReference type="EMBL" id="KB594214">
    <property type="protein sequence ID" value="EMP25096.1"/>
    <property type="molecule type" value="Genomic_DNA"/>
</dbReference>
<protein>
    <submittedName>
        <fullName evidence="2">Uncharacterized protein</fullName>
    </submittedName>
</protein>
<accession>M7AJ46</accession>
<reference evidence="3" key="1">
    <citation type="journal article" date="2013" name="Nat. Genet.">
        <title>The draft genomes of soft-shell turtle and green sea turtle yield insights into the development and evolution of the turtle-specific body plan.</title>
        <authorList>
            <person name="Wang Z."/>
            <person name="Pascual-Anaya J."/>
            <person name="Zadissa A."/>
            <person name="Li W."/>
            <person name="Niimura Y."/>
            <person name="Huang Z."/>
            <person name="Li C."/>
            <person name="White S."/>
            <person name="Xiong Z."/>
            <person name="Fang D."/>
            <person name="Wang B."/>
            <person name="Ming Y."/>
            <person name="Chen Y."/>
            <person name="Zheng Y."/>
            <person name="Kuraku S."/>
            <person name="Pignatelli M."/>
            <person name="Herrero J."/>
            <person name="Beal K."/>
            <person name="Nozawa M."/>
            <person name="Li Q."/>
            <person name="Wang J."/>
            <person name="Zhang H."/>
            <person name="Yu L."/>
            <person name="Shigenobu S."/>
            <person name="Wang J."/>
            <person name="Liu J."/>
            <person name="Flicek P."/>
            <person name="Searle S."/>
            <person name="Wang J."/>
            <person name="Kuratani S."/>
            <person name="Yin Y."/>
            <person name="Aken B."/>
            <person name="Zhang G."/>
            <person name="Irie N."/>
        </authorList>
    </citation>
    <scope>NUCLEOTIDE SEQUENCE [LARGE SCALE GENOMIC DNA]</scope>
</reference>
<dbReference type="AlphaFoldDB" id="M7AJ46"/>
<gene>
    <name evidence="2" type="ORF">UY3_17777</name>
</gene>
<evidence type="ECO:0000256" key="1">
    <source>
        <dbReference type="SAM" id="MobiDB-lite"/>
    </source>
</evidence>
<name>M7AJ46_CHEMY</name>
<evidence type="ECO:0000313" key="2">
    <source>
        <dbReference type="EMBL" id="EMP25096.1"/>
    </source>
</evidence>
<keyword evidence="3" id="KW-1185">Reference proteome</keyword>
<organism evidence="2 3">
    <name type="scientific">Chelonia mydas</name>
    <name type="common">Green sea-turtle</name>
    <name type="synonym">Chelonia agassizi</name>
    <dbReference type="NCBI Taxonomy" id="8469"/>
    <lineage>
        <taxon>Eukaryota</taxon>
        <taxon>Metazoa</taxon>
        <taxon>Chordata</taxon>
        <taxon>Craniata</taxon>
        <taxon>Vertebrata</taxon>
        <taxon>Euteleostomi</taxon>
        <taxon>Archelosauria</taxon>
        <taxon>Testudinata</taxon>
        <taxon>Testudines</taxon>
        <taxon>Cryptodira</taxon>
        <taxon>Durocryptodira</taxon>
        <taxon>Americhelydia</taxon>
        <taxon>Chelonioidea</taxon>
        <taxon>Cheloniidae</taxon>
        <taxon>Chelonia</taxon>
    </lineage>
</organism>
<sequence>MSFRLQRCRSTAARVWDRFPSSASSSILSYRGIRGRKEMDREPSSSSTALGPTQESISIQESTQVKVFGTYPCGTVGEGSHCSSSMDKQKASNASTDKLTSFTRTEHLNKKKCKKYKMSKKLHWNGMRVELDPWNI</sequence>
<proteinExistence type="predicted"/>
<dbReference type="Proteomes" id="UP000031443">
    <property type="component" value="Unassembled WGS sequence"/>
</dbReference>
<evidence type="ECO:0000313" key="3">
    <source>
        <dbReference type="Proteomes" id="UP000031443"/>
    </source>
</evidence>
<feature type="compositionally biased region" description="Polar residues" evidence="1">
    <location>
        <begin position="44"/>
        <end position="57"/>
    </location>
</feature>
<feature type="region of interest" description="Disordered" evidence="1">
    <location>
        <begin position="30"/>
        <end position="57"/>
    </location>
</feature>